<proteinExistence type="predicted"/>
<reference evidence="1 2" key="1">
    <citation type="submission" date="2023-02" db="EMBL/GenBank/DDBJ databases">
        <title>Evolution of Hrp T3SS in non-pathogenic Pseudomonas fluorescens.</title>
        <authorList>
            <person name="Liao K."/>
            <person name="Wei H."/>
            <person name="Gu Y."/>
        </authorList>
    </citation>
    <scope>NUCLEOTIDE SEQUENCE [LARGE SCALE GENOMIC DNA]</scope>
    <source>
        <strain evidence="1 2">FP607</strain>
    </source>
</reference>
<dbReference type="RefSeq" id="WP_305421597.1">
    <property type="nucleotide sequence ID" value="NZ_CP117430.1"/>
</dbReference>
<protein>
    <submittedName>
        <fullName evidence="1">Uncharacterized protein</fullName>
    </submittedName>
</protein>
<dbReference type="EMBL" id="CP117430">
    <property type="protein sequence ID" value="WLI16000.1"/>
    <property type="molecule type" value="Genomic_DNA"/>
</dbReference>
<organism evidence="1 2">
    <name type="scientific">Pseudomonas wuhanensis</name>
    <dbReference type="NCBI Taxonomy" id="2954098"/>
    <lineage>
        <taxon>Bacteria</taxon>
        <taxon>Pseudomonadati</taxon>
        <taxon>Pseudomonadota</taxon>
        <taxon>Gammaproteobacteria</taxon>
        <taxon>Pseudomonadales</taxon>
        <taxon>Pseudomonadaceae</taxon>
        <taxon>Pseudomonas</taxon>
    </lineage>
</organism>
<sequence>MAQRPLDAVLVQPVKKYAQETVAEKLLNTKKRGVALNIPWERTKQAYFDDYEHANKLSNSEQPDFNVLRELCTGHIYNHHYRASSKRASSAVSSEKMDVWNNFSQWATFGPGARRRDKKMLQIKTSGGTDFAASKAAMGACTGITAIYPLPI</sequence>
<keyword evidence="2" id="KW-1185">Reference proteome</keyword>
<evidence type="ECO:0000313" key="2">
    <source>
        <dbReference type="Proteomes" id="UP001230768"/>
    </source>
</evidence>
<evidence type="ECO:0000313" key="1">
    <source>
        <dbReference type="EMBL" id="WLI16000.1"/>
    </source>
</evidence>
<accession>A0ABY9GLB1</accession>
<dbReference type="Proteomes" id="UP001230768">
    <property type="component" value="Chromosome"/>
</dbReference>
<gene>
    <name evidence="1" type="ORF">PSH88_16740</name>
</gene>
<name>A0ABY9GLB1_9PSED</name>